<feature type="compositionally biased region" description="Polar residues" evidence="1">
    <location>
        <begin position="640"/>
        <end position="652"/>
    </location>
</feature>
<feature type="region of interest" description="Disordered" evidence="1">
    <location>
        <begin position="437"/>
        <end position="464"/>
    </location>
</feature>
<dbReference type="AlphaFoldDB" id="A0A1D9QK87"/>
<organism evidence="2 3">
    <name type="scientific">Sclerotinia sclerotiorum (strain ATCC 18683 / 1980 / Ss-1)</name>
    <name type="common">White mold</name>
    <name type="synonym">Whetzelinia sclerotiorum</name>
    <dbReference type="NCBI Taxonomy" id="665079"/>
    <lineage>
        <taxon>Eukaryota</taxon>
        <taxon>Fungi</taxon>
        <taxon>Dikarya</taxon>
        <taxon>Ascomycota</taxon>
        <taxon>Pezizomycotina</taxon>
        <taxon>Leotiomycetes</taxon>
        <taxon>Helotiales</taxon>
        <taxon>Sclerotiniaceae</taxon>
        <taxon>Sclerotinia</taxon>
    </lineage>
</organism>
<feature type="region of interest" description="Disordered" evidence="1">
    <location>
        <begin position="634"/>
        <end position="667"/>
    </location>
</feature>
<feature type="region of interest" description="Disordered" evidence="1">
    <location>
        <begin position="478"/>
        <end position="504"/>
    </location>
</feature>
<feature type="region of interest" description="Disordered" evidence="1">
    <location>
        <begin position="539"/>
        <end position="561"/>
    </location>
</feature>
<feature type="compositionally biased region" description="Basic and acidic residues" evidence="1">
    <location>
        <begin position="656"/>
        <end position="667"/>
    </location>
</feature>
<evidence type="ECO:0000313" key="3">
    <source>
        <dbReference type="Proteomes" id="UP000177798"/>
    </source>
</evidence>
<dbReference type="EMBL" id="CP017827">
    <property type="protein sequence ID" value="APA15346.1"/>
    <property type="molecule type" value="Genomic_DNA"/>
</dbReference>
<name>A0A1D9QK87_SCLS1</name>
<gene>
    <name evidence="2" type="ORF">sscle_14g101160</name>
</gene>
<dbReference type="OMA" id="AQQYTRI"/>
<reference evidence="3" key="1">
    <citation type="journal article" date="2017" name="Genome Biol. Evol.">
        <title>The complete genome sequence of the phytopathogenic fungus Sclerotinia sclerotiorum reveals insights into the genome architecture of broad host range pathogens.</title>
        <authorList>
            <person name="Derbyshire M."/>
            <person name="Denton-Giles M."/>
            <person name="Hegedus D."/>
            <person name="Seifbarghy S."/>
            <person name="Rollins J."/>
            <person name="van Kan J."/>
            <person name="Seidl M.F."/>
            <person name="Faino L."/>
            <person name="Mbengue M."/>
            <person name="Navaud O."/>
            <person name="Raffaele S."/>
            <person name="Hammond-Kosack K."/>
            <person name="Heard S."/>
            <person name="Oliver R."/>
        </authorList>
    </citation>
    <scope>NUCLEOTIDE SEQUENCE [LARGE SCALE GENOMIC DNA]</scope>
    <source>
        <strain evidence="3">ATCC 18683 / 1980 / Ss-1</strain>
    </source>
</reference>
<feature type="compositionally biased region" description="Polar residues" evidence="1">
    <location>
        <begin position="250"/>
        <end position="261"/>
    </location>
</feature>
<feature type="compositionally biased region" description="Polar residues" evidence="1">
    <location>
        <begin position="454"/>
        <end position="463"/>
    </location>
</feature>
<evidence type="ECO:0000256" key="1">
    <source>
        <dbReference type="SAM" id="MobiDB-lite"/>
    </source>
</evidence>
<dbReference type="VEuPathDB" id="FungiDB:sscle_14g101160"/>
<protein>
    <submittedName>
        <fullName evidence="2">Uncharacterized protein</fullName>
    </submittedName>
</protein>
<dbReference type="OrthoDB" id="3550918at2759"/>
<dbReference type="KEGG" id="ssl:SS1G_08990"/>
<dbReference type="RefSeq" id="XP_001590226.1">
    <property type="nucleotide sequence ID" value="XM_001590176.1"/>
</dbReference>
<proteinExistence type="predicted"/>
<feature type="region of interest" description="Disordered" evidence="1">
    <location>
        <begin position="163"/>
        <end position="306"/>
    </location>
</feature>
<evidence type="ECO:0000313" key="2">
    <source>
        <dbReference type="EMBL" id="APA15346.1"/>
    </source>
</evidence>
<feature type="compositionally biased region" description="Basic and acidic residues" evidence="1">
    <location>
        <begin position="215"/>
        <end position="240"/>
    </location>
</feature>
<feature type="compositionally biased region" description="Low complexity" evidence="1">
    <location>
        <begin position="544"/>
        <end position="561"/>
    </location>
</feature>
<accession>A0A1D9QK87</accession>
<sequence>MTTVKPIVEERQHHSWGLLVQGRPATPSEGRAQQYTRIGCKDTQSLITHNNGTCLEFGPWDLVDEFDATKPFYQQVLLIDTTIKDIQSVRIRHNDQVGDEVDVFKGFRTIPYTGEIHQHVYTNGDTYTQVPSYYANVSNTASMYSTTNKSDIIGEAHPGLSSDTRFGVLVPNQGQNQGRGGNSYRGSDRQNGRSNQHYGERGGYTQHLNRRGRRDMHFGRGQGRGEGRGDGRGNVRESARGGRNFASGGNHHNTSSAQNGNHQHREDDCDEERWWGQPAPREIQDGYQEEADRSYPGYDEDGSQYSSYKPYHKDDHTYLGPNGKEFPHLTPTHGQQAPIYPGLEEAYPLILPSNVVFMSYNGPINSYVHPVPIEGNRYGSSDLYQSMQRRVPLHDYTSSGVVYSPELEMESHVGGHSPYFVPGHDIGVDVSMRSDNGRDATNPRPRVVLPPATPGSQTYISSSDGHEGQLRANVYPPTPFGPSVGRSPMRTTTSEGSPLMRPRRHATDPHMTFAPLTHARTTSGSGTDLRRLATGNSGFAIAEPRSSPSASVFSPRSASPRNANMDALTARSSPGLSFSNPSAVGGPMTRNASSHELKYAGYSNPGKSIPSLGLVSRTSTPLANSGRRWFESRQFVPDGSRSSSPGIASPCQNIRIRVESRSEDGQM</sequence>
<dbReference type="Proteomes" id="UP000177798">
    <property type="component" value="Chromosome 14"/>
</dbReference>